<reference evidence="2 3" key="1">
    <citation type="journal article" date="2020" name="Int. J. Syst. Evol. Microbiol.">
        <title>Novel acetic acid bacteria from cider fermentations: Acetobacter conturbans sp. nov. and Acetobacter fallax sp. nov.</title>
        <authorList>
            <person name="Sombolestani A.S."/>
            <person name="Cleenwerck I."/>
            <person name="Cnockaert M."/>
            <person name="Borremans W."/>
            <person name="Wieme A.D."/>
            <person name="De Vuyst L."/>
            <person name="Vandamme P."/>
        </authorList>
    </citation>
    <scope>NUCLEOTIDE SEQUENCE [LARGE SCALE GENOMIC DNA]</scope>
    <source>
        <strain evidence="2 3">LMG 1627</strain>
    </source>
</reference>
<sequence>MLAALGLTATVCGGGLIALSRVDLAALATKKLAQATGRTVHIGSVHVSPGRWLTLDVDDVSIANIPTGSRPEMITLGHLHTQVRLTSLLHGPVETRDLVLTNFSGLFERTPDRTPNWRFGPARPHTVENQSPPPPADWSWFPGLRHATIKGSEIIYRSANGHSYRAGLDSVDIASASDSAPFEMTVAGSYNNTPVALSGHLGPLITLRETGKPYPTVIHASSGDLTLDLDGTMTDLFDFDGVDGRLSLRTPTSAPLMAFAGAPADSFAMTLNLDGHFTHKGDVWTITNGTGLLRNNPIEAANLTFTEGKSGMPDKIDGDLAFTKLDLNGLLPASKNSPKPEQHTDIPLVVPAKPDPLFNLHLSARSVRYNALDFSNAALSFSQQPGKIDISSFQLGWLGASLHASGDISAHPQGASIHAAIDVTGADIDRLRRQAGFAAVPVSGRMSFRVRAAADGVHTLNEASHNADIVAVVGMSSGAISRQVMGLASTNVSLLFRKETGTTSVSCLLGALTMHHGDGTVVPLRIYTPVGSVVGEALFDLDRRWFELAFQSRTPGMLSLDIPIRVSGPFGNPAIGLAGWSARGRALLKDAHAINTLPPELASFSPGRACLVARP</sequence>
<feature type="region of interest" description="Disordered" evidence="1">
    <location>
        <begin position="114"/>
        <end position="136"/>
    </location>
</feature>
<protein>
    <recommendedName>
        <fullName evidence="4">AsmA-like C-terminal domain-containing protein</fullName>
    </recommendedName>
</protein>
<evidence type="ECO:0000313" key="2">
    <source>
        <dbReference type="EMBL" id="NHN88142.1"/>
    </source>
</evidence>
<dbReference type="PANTHER" id="PTHR30441:SF8">
    <property type="entry name" value="DUF748 DOMAIN-CONTAINING PROTEIN"/>
    <property type="match status" value="1"/>
</dbReference>
<keyword evidence="3" id="KW-1185">Reference proteome</keyword>
<dbReference type="Proteomes" id="UP000631653">
    <property type="component" value="Unassembled WGS sequence"/>
</dbReference>
<evidence type="ECO:0000313" key="3">
    <source>
        <dbReference type="Proteomes" id="UP000631653"/>
    </source>
</evidence>
<accession>A0ABX0JXC2</accession>
<proteinExistence type="predicted"/>
<evidence type="ECO:0000256" key="1">
    <source>
        <dbReference type="SAM" id="MobiDB-lite"/>
    </source>
</evidence>
<comment type="caution">
    <text evidence="2">The sequence shown here is derived from an EMBL/GenBank/DDBJ whole genome shotgun (WGS) entry which is preliminary data.</text>
</comment>
<name>A0ABX0JXC2_9PROT</name>
<organism evidence="2 3">
    <name type="scientific">Acetobacter conturbans</name>
    <dbReference type="NCBI Taxonomy" id="1737472"/>
    <lineage>
        <taxon>Bacteria</taxon>
        <taxon>Pseudomonadati</taxon>
        <taxon>Pseudomonadota</taxon>
        <taxon>Alphaproteobacteria</taxon>
        <taxon>Acetobacterales</taxon>
        <taxon>Acetobacteraceae</taxon>
        <taxon>Acetobacter</taxon>
    </lineage>
</organism>
<dbReference type="EMBL" id="WOSY01000004">
    <property type="protein sequence ID" value="NHN88142.1"/>
    <property type="molecule type" value="Genomic_DNA"/>
</dbReference>
<gene>
    <name evidence="2" type="ORF">GOB81_05805</name>
</gene>
<dbReference type="PANTHER" id="PTHR30441">
    <property type="entry name" value="DUF748 DOMAIN-CONTAINING PROTEIN"/>
    <property type="match status" value="1"/>
</dbReference>
<evidence type="ECO:0008006" key="4">
    <source>
        <dbReference type="Google" id="ProtNLM"/>
    </source>
</evidence>
<dbReference type="InterPro" id="IPR052894">
    <property type="entry name" value="AsmA-related"/>
</dbReference>